<dbReference type="AlphaFoldDB" id="A0A7W9YLG5"/>
<proteinExistence type="predicted"/>
<comment type="caution">
    <text evidence="1">The sequence shown here is derived from an EMBL/GenBank/DDBJ whole genome shotgun (WGS) entry which is preliminary data.</text>
</comment>
<dbReference type="EMBL" id="JACHDS010000001">
    <property type="protein sequence ID" value="MBB6174358.1"/>
    <property type="molecule type" value="Genomic_DNA"/>
</dbReference>
<sequence>MPDDRTASLPPGLKVELTRHRIRPGRRAEFDAWMRMLEERREECVATLEAERMAVECVFHFEDADGEWIFWLEIYGEGGRGPDTGVPIDRDHVAYSERAKIPGHESAELRLLLLPDPVREAIASWAVPEGAASAKRPDASGR</sequence>
<gene>
    <name evidence="1" type="ORF">HNR23_004418</name>
</gene>
<dbReference type="Pfam" id="PF19673">
    <property type="entry name" value="DUF6176"/>
    <property type="match status" value="1"/>
</dbReference>
<dbReference type="RefSeq" id="WP_184078333.1">
    <property type="nucleotide sequence ID" value="NZ_JACHDS010000001.1"/>
</dbReference>
<organism evidence="1 2">
    <name type="scientific">Nocardiopsis mwathae</name>
    <dbReference type="NCBI Taxonomy" id="1472723"/>
    <lineage>
        <taxon>Bacteria</taxon>
        <taxon>Bacillati</taxon>
        <taxon>Actinomycetota</taxon>
        <taxon>Actinomycetes</taxon>
        <taxon>Streptosporangiales</taxon>
        <taxon>Nocardiopsidaceae</taxon>
        <taxon>Nocardiopsis</taxon>
    </lineage>
</organism>
<name>A0A7W9YLG5_9ACTN</name>
<dbReference type="Proteomes" id="UP000546642">
    <property type="component" value="Unassembled WGS sequence"/>
</dbReference>
<protein>
    <submittedName>
        <fullName evidence="1">Uncharacterized protein</fullName>
    </submittedName>
</protein>
<dbReference type="InterPro" id="IPR046174">
    <property type="entry name" value="DUF6176"/>
</dbReference>
<accession>A0A7W9YLG5</accession>
<reference evidence="1 2" key="1">
    <citation type="submission" date="2020-08" db="EMBL/GenBank/DDBJ databases">
        <title>Sequencing the genomes of 1000 actinobacteria strains.</title>
        <authorList>
            <person name="Klenk H.-P."/>
        </authorList>
    </citation>
    <scope>NUCLEOTIDE SEQUENCE [LARGE SCALE GENOMIC DNA]</scope>
    <source>
        <strain evidence="1 2">DSM 46659</strain>
    </source>
</reference>
<keyword evidence="2" id="KW-1185">Reference proteome</keyword>
<evidence type="ECO:0000313" key="2">
    <source>
        <dbReference type="Proteomes" id="UP000546642"/>
    </source>
</evidence>
<evidence type="ECO:0000313" key="1">
    <source>
        <dbReference type="EMBL" id="MBB6174358.1"/>
    </source>
</evidence>